<feature type="domain" description="DUF306" evidence="1">
    <location>
        <begin position="136"/>
        <end position="239"/>
    </location>
</feature>
<organism evidence="2 3">
    <name type="scientific">Bradyrhizobium australiense</name>
    <dbReference type="NCBI Taxonomy" id="2721161"/>
    <lineage>
        <taxon>Bacteria</taxon>
        <taxon>Pseudomonadati</taxon>
        <taxon>Pseudomonadota</taxon>
        <taxon>Alphaproteobacteria</taxon>
        <taxon>Hyphomicrobiales</taxon>
        <taxon>Nitrobacteraceae</taxon>
        <taxon>Bradyrhizobium</taxon>
    </lineage>
</organism>
<reference evidence="2 3" key="1">
    <citation type="submission" date="2020-03" db="EMBL/GenBank/DDBJ databases">
        <title>Bradyrhizobium diversity isolated from nodules of Indigofera sp.</title>
        <authorList>
            <person name="Klepa M."/>
            <person name="Helene L."/>
            <person name="Hungria M."/>
        </authorList>
    </citation>
    <scope>NUCLEOTIDE SEQUENCE [LARGE SCALE GENOMIC DNA]</scope>
    <source>
        <strain evidence="2 3">WSM 1791</strain>
    </source>
</reference>
<dbReference type="InterPro" id="IPR038670">
    <property type="entry name" value="HslJ-like_sf"/>
</dbReference>
<evidence type="ECO:0000313" key="3">
    <source>
        <dbReference type="Proteomes" id="UP000544122"/>
    </source>
</evidence>
<gene>
    <name evidence="2" type="ORF">HCN58_02145</name>
</gene>
<dbReference type="PANTHER" id="PTHR38013">
    <property type="entry name" value="GLYCOPROTEIN/POLYSACCHARIDE METABOLISM"/>
    <property type="match status" value="1"/>
</dbReference>
<dbReference type="InterPro" id="IPR005184">
    <property type="entry name" value="DUF306_Meta_HslJ"/>
</dbReference>
<name>A0A7Y4GMB2_9BRAD</name>
<protein>
    <submittedName>
        <fullName evidence="2">META domain-containing protein</fullName>
    </submittedName>
</protein>
<dbReference type="Pfam" id="PF03724">
    <property type="entry name" value="META"/>
    <property type="match status" value="1"/>
</dbReference>
<dbReference type="PANTHER" id="PTHR38013:SF1">
    <property type="entry name" value="GLYCOPROTEIN_POLYSACCHARIDE METABOLISM"/>
    <property type="match status" value="1"/>
</dbReference>
<keyword evidence="3" id="KW-1185">Reference proteome</keyword>
<sequence>MALVATAALLSTESASADITVLRGTVNYRESMALPPNAFVLVQLLDVSLPDAPARVIAEDRIRGATGGPIPYRLSFDRQQINLDHSYALQARIFDGDRLLFINASHHAVFAGGRNSTRILVRRIEATAAHTVSIVGKWLAEDILGGGVIDRLQTILEIAPDGVVTGSGGCNRFRGKAIIDGERISFRQLTSTKMSCAPAAMQQEDKFQQALEATRRFRVDTQEHRLILLDDGDKRVALFAEVSA</sequence>
<dbReference type="AlphaFoldDB" id="A0A7Y4GMB2"/>
<dbReference type="Proteomes" id="UP000544122">
    <property type="component" value="Unassembled WGS sequence"/>
</dbReference>
<dbReference type="InterPro" id="IPR039366">
    <property type="entry name" value="Pilotin"/>
</dbReference>
<comment type="caution">
    <text evidence="2">The sequence shown here is derived from an EMBL/GenBank/DDBJ whole genome shotgun (WGS) entry which is preliminary data.</text>
</comment>
<dbReference type="RefSeq" id="WP_171577713.1">
    <property type="nucleotide sequence ID" value="NZ_JAAVLX010000001.1"/>
</dbReference>
<evidence type="ECO:0000259" key="1">
    <source>
        <dbReference type="Pfam" id="PF03724"/>
    </source>
</evidence>
<dbReference type="EMBL" id="JAAVLX010000001">
    <property type="protein sequence ID" value="NOJ38425.1"/>
    <property type="molecule type" value="Genomic_DNA"/>
</dbReference>
<evidence type="ECO:0000313" key="2">
    <source>
        <dbReference type="EMBL" id="NOJ38425.1"/>
    </source>
</evidence>
<dbReference type="Pfam" id="PF09619">
    <property type="entry name" value="YscW"/>
    <property type="match status" value="1"/>
</dbReference>
<accession>A0A7Y4GMB2</accession>
<proteinExistence type="predicted"/>
<dbReference type="Gene3D" id="2.40.128.270">
    <property type="match status" value="1"/>
</dbReference>
<dbReference type="InterPro" id="IPR053196">
    <property type="entry name" value="Lipoprotein_YbaY-like"/>
</dbReference>